<dbReference type="Proteomes" id="UP000004095">
    <property type="component" value="Unassembled WGS sequence"/>
</dbReference>
<evidence type="ECO:0000259" key="3">
    <source>
        <dbReference type="SMART" id="SM00382"/>
    </source>
</evidence>
<dbReference type="eggNOG" id="COG1106">
    <property type="taxonomic scope" value="Bacteria"/>
</dbReference>
<dbReference type="RefSeq" id="WP_002701119.1">
    <property type="nucleotide sequence ID" value="NZ_AAWS01000035.1"/>
</dbReference>
<dbReference type="InterPro" id="IPR003439">
    <property type="entry name" value="ABC_transporter-like_ATP-bd"/>
</dbReference>
<dbReference type="Pfam" id="PF13304">
    <property type="entry name" value="AAA_21"/>
    <property type="match status" value="1"/>
</dbReference>
<feature type="domain" description="AAA+ ATPase" evidence="3">
    <location>
        <begin position="27"/>
        <end position="273"/>
    </location>
</feature>
<sequence>MISQQILHEIKYKQLKNLSNFTLNLEPHPITGIFGPNGSGKSTIIYSILCVYQPTKENPHRIDYNPRKLFTPTTHTNYNGSSFDIIHSYRQGKIERKHVKREYTKNKRWKPRYTDRPERDVYFIGLDTCVPEIEKEKSETLITFTTKELNDKSSQNIKQKAEFILNRSYQKYNSHDFKKKVFKGVCYDNISYSSLAMGAGEQRVFKILEVLFKADKYSLIVIDEVGLTLHTDALNRLLEVLLEQAKKQNIQIVFTSHREEVAKMDKINIRHIHQTQGGTICFDNSKPDCMARLTGKQERILEIFVEDSLSEAIVRKVVENLNVRRHCSIKIYGAIQNSFPLATGLYLKGDNLDNTLILLDGDKYQTEDEKTKQMKKHFTGSEQDADEKRTNALKCIRQYCIPDGFSPEQFVHNKLKEISDDDDEIVKAARQINAVRDKHDFVDQIITQLGYEDYQVGLNKVADKLFESPCWSDYVKEISDWLGQRAQALGLV</sequence>
<reference evidence="4 5" key="1">
    <citation type="submission" date="2007-01" db="EMBL/GenBank/DDBJ databases">
        <authorList>
            <person name="Haygood M."/>
            <person name="Podell S."/>
            <person name="Anderson C."/>
            <person name="Hopkinson B."/>
            <person name="Roe K."/>
            <person name="Barbeau K."/>
            <person name="Gaasterland T."/>
            <person name="Ferriera S."/>
            <person name="Johnson J."/>
            <person name="Kravitz S."/>
            <person name="Beeson K."/>
            <person name="Sutton G."/>
            <person name="Rogers Y.-H."/>
            <person name="Friedman R."/>
            <person name="Frazier M."/>
            <person name="Venter J.C."/>
        </authorList>
    </citation>
    <scope>NUCLEOTIDE SEQUENCE [LARGE SCALE GENOMIC DNA]</scope>
    <source>
        <strain evidence="4 5">ATCC 23134</strain>
    </source>
</reference>
<dbReference type="AlphaFoldDB" id="A1ZTB8"/>
<dbReference type="InterPro" id="IPR003959">
    <property type="entry name" value="ATPase_AAA_core"/>
</dbReference>
<name>A1ZTB8_MICM2</name>
<evidence type="ECO:0000313" key="5">
    <source>
        <dbReference type="Proteomes" id="UP000004095"/>
    </source>
</evidence>
<dbReference type="CDD" id="cd00267">
    <property type="entry name" value="ABC_ATPase"/>
    <property type="match status" value="1"/>
</dbReference>
<proteinExistence type="predicted"/>
<dbReference type="SMART" id="SM00382">
    <property type="entry name" value="AAA"/>
    <property type="match status" value="1"/>
</dbReference>
<evidence type="ECO:0000256" key="1">
    <source>
        <dbReference type="ARBA" id="ARBA00022741"/>
    </source>
</evidence>
<dbReference type="InterPro" id="IPR051396">
    <property type="entry name" value="Bact_Antivir_Def_Nuclease"/>
</dbReference>
<protein>
    <recommendedName>
        <fullName evidence="3">AAA+ ATPase domain-containing protein</fullName>
    </recommendedName>
</protein>
<dbReference type="EMBL" id="AAWS01000035">
    <property type="protein sequence ID" value="EAY26340.1"/>
    <property type="molecule type" value="Genomic_DNA"/>
</dbReference>
<dbReference type="PANTHER" id="PTHR43581:SF2">
    <property type="entry name" value="EXCINUCLEASE ATPASE SUBUNIT"/>
    <property type="match status" value="1"/>
</dbReference>
<organism evidence="4 5">
    <name type="scientific">Microscilla marina ATCC 23134</name>
    <dbReference type="NCBI Taxonomy" id="313606"/>
    <lineage>
        <taxon>Bacteria</taxon>
        <taxon>Pseudomonadati</taxon>
        <taxon>Bacteroidota</taxon>
        <taxon>Cytophagia</taxon>
        <taxon>Cytophagales</taxon>
        <taxon>Microscillaceae</taxon>
        <taxon>Microscilla</taxon>
    </lineage>
</organism>
<evidence type="ECO:0000256" key="2">
    <source>
        <dbReference type="ARBA" id="ARBA00022840"/>
    </source>
</evidence>
<keyword evidence="1" id="KW-0547">Nucleotide-binding</keyword>
<gene>
    <name evidence="4" type="ORF">M23134_04618</name>
</gene>
<dbReference type="OrthoDB" id="9792800at2"/>
<dbReference type="Gene3D" id="3.40.50.300">
    <property type="entry name" value="P-loop containing nucleotide triphosphate hydrolases"/>
    <property type="match status" value="1"/>
</dbReference>
<keyword evidence="5" id="KW-1185">Reference proteome</keyword>
<dbReference type="InterPro" id="IPR027417">
    <property type="entry name" value="P-loop_NTPase"/>
</dbReference>
<evidence type="ECO:0000313" key="4">
    <source>
        <dbReference type="EMBL" id="EAY26340.1"/>
    </source>
</evidence>
<dbReference type="SUPFAM" id="SSF52540">
    <property type="entry name" value="P-loop containing nucleoside triphosphate hydrolases"/>
    <property type="match status" value="1"/>
</dbReference>
<comment type="caution">
    <text evidence="4">The sequence shown here is derived from an EMBL/GenBank/DDBJ whole genome shotgun (WGS) entry which is preliminary data.</text>
</comment>
<dbReference type="Pfam" id="PF00005">
    <property type="entry name" value="ABC_tran"/>
    <property type="match status" value="1"/>
</dbReference>
<dbReference type="GO" id="GO:0005524">
    <property type="term" value="F:ATP binding"/>
    <property type="evidence" value="ECO:0007669"/>
    <property type="project" value="InterPro"/>
</dbReference>
<dbReference type="GO" id="GO:0016887">
    <property type="term" value="F:ATP hydrolysis activity"/>
    <property type="evidence" value="ECO:0007669"/>
    <property type="project" value="InterPro"/>
</dbReference>
<dbReference type="PANTHER" id="PTHR43581">
    <property type="entry name" value="ATP/GTP PHOSPHATASE"/>
    <property type="match status" value="1"/>
</dbReference>
<dbReference type="InterPro" id="IPR003593">
    <property type="entry name" value="AAA+_ATPase"/>
</dbReference>
<keyword evidence="2" id="KW-0067">ATP-binding</keyword>
<accession>A1ZTB8</accession>